<evidence type="ECO:0000256" key="5">
    <source>
        <dbReference type="ARBA" id="ARBA00023163"/>
    </source>
</evidence>
<evidence type="ECO:0000256" key="1">
    <source>
        <dbReference type="ARBA" id="ARBA00004123"/>
    </source>
</evidence>
<reference evidence="9" key="1">
    <citation type="submission" date="2015-11" db="EMBL/GenBank/DDBJ databases">
        <title>De novo transcriptome assembly of four potential Pierce s Disease insect vectors from Arizona vineyards.</title>
        <authorList>
            <person name="Tassone E.E."/>
        </authorList>
    </citation>
    <scope>NUCLEOTIDE SEQUENCE</scope>
</reference>
<dbReference type="GO" id="GO:0005669">
    <property type="term" value="C:transcription factor TFIID complex"/>
    <property type="evidence" value="ECO:0007669"/>
    <property type="project" value="InterPro"/>
</dbReference>
<comment type="similarity">
    <text evidence="2">Belongs to the TAF8 family.</text>
</comment>
<protein>
    <recommendedName>
        <fullName evidence="3">Transcription initiation factor TFIID subunit 8</fullName>
    </recommendedName>
</protein>
<gene>
    <name evidence="9" type="ORF">g.41160</name>
</gene>
<name>A0A1B6K128_9HEMI</name>
<evidence type="ECO:0000256" key="7">
    <source>
        <dbReference type="SAM" id="MobiDB-lite"/>
    </source>
</evidence>
<evidence type="ECO:0000256" key="4">
    <source>
        <dbReference type="ARBA" id="ARBA00023015"/>
    </source>
</evidence>
<organism evidence="9">
    <name type="scientific">Homalodisca liturata</name>
    <dbReference type="NCBI Taxonomy" id="320908"/>
    <lineage>
        <taxon>Eukaryota</taxon>
        <taxon>Metazoa</taxon>
        <taxon>Ecdysozoa</taxon>
        <taxon>Arthropoda</taxon>
        <taxon>Hexapoda</taxon>
        <taxon>Insecta</taxon>
        <taxon>Pterygota</taxon>
        <taxon>Neoptera</taxon>
        <taxon>Paraneoptera</taxon>
        <taxon>Hemiptera</taxon>
        <taxon>Auchenorrhyncha</taxon>
        <taxon>Membracoidea</taxon>
        <taxon>Cicadellidae</taxon>
        <taxon>Cicadellinae</taxon>
        <taxon>Proconiini</taxon>
        <taxon>Homalodisca</taxon>
    </lineage>
</organism>
<sequence length="264" mass="29215">MSVNRRLLTASVSSLLVEIGFDAAESQALETLVEMIQSFIREVGIGCRTYAEVAGRTETMVADVILALVNMGFNPNGIEAHARRPNHSMLPAPIPSSQPKQLSILQAGIKKDHPMHIPTNLPPFPDPHAYIRTPTHKQPVTEYEAIREKAACQKRDLERALVKFVAKTGETDSLFLTADNIFPLIACKPQVPPYTIAVLPKDQVFEVDEEDSRSPQRKKGKDGKEEEEEEGVKGEADIIDNPYLRPVKLPPNKIKIKGFSQGST</sequence>
<feature type="region of interest" description="Disordered" evidence="7">
    <location>
        <begin position="207"/>
        <end position="244"/>
    </location>
</feature>
<dbReference type="AlphaFoldDB" id="A0A1B6K128"/>
<evidence type="ECO:0000256" key="6">
    <source>
        <dbReference type="ARBA" id="ARBA00023242"/>
    </source>
</evidence>
<accession>A0A1B6K128</accession>
<dbReference type="EMBL" id="GECU01002578">
    <property type="protein sequence ID" value="JAT05129.1"/>
    <property type="molecule type" value="Transcribed_RNA"/>
</dbReference>
<dbReference type="GO" id="GO:0006367">
    <property type="term" value="P:transcription initiation at RNA polymerase II promoter"/>
    <property type="evidence" value="ECO:0007669"/>
    <property type="project" value="TreeGrafter"/>
</dbReference>
<dbReference type="GO" id="GO:0046982">
    <property type="term" value="F:protein heterodimerization activity"/>
    <property type="evidence" value="ECO:0007669"/>
    <property type="project" value="InterPro"/>
</dbReference>
<comment type="subcellular location">
    <subcellularLocation>
        <location evidence="1">Nucleus</location>
    </subcellularLocation>
</comment>
<dbReference type="PANTHER" id="PTHR46469">
    <property type="entry name" value="TRANSCRIPTION INITIATION FACTOR TFIID SUBUNIT 8"/>
    <property type="match status" value="1"/>
</dbReference>
<dbReference type="Pfam" id="PF10406">
    <property type="entry name" value="TAF8_C"/>
    <property type="match status" value="1"/>
</dbReference>
<dbReference type="InterPro" id="IPR019473">
    <property type="entry name" value="TFIID_su8_C"/>
</dbReference>
<feature type="domain" description="Bromodomain associated" evidence="8">
    <location>
        <begin position="1"/>
        <end position="76"/>
    </location>
</feature>
<evidence type="ECO:0000259" key="8">
    <source>
        <dbReference type="SMART" id="SM00576"/>
    </source>
</evidence>
<dbReference type="InterPro" id="IPR006565">
    <property type="entry name" value="BTP"/>
</dbReference>
<evidence type="ECO:0000256" key="2">
    <source>
        <dbReference type="ARBA" id="ARBA00008767"/>
    </source>
</evidence>
<keyword evidence="4" id="KW-0805">Transcription regulation</keyword>
<evidence type="ECO:0000256" key="3">
    <source>
        <dbReference type="ARBA" id="ARBA00017307"/>
    </source>
</evidence>
<dbReference type="Pfam" id="PF07524">
    <property type="entry name" value="Bromo_TP"/>
    <property type="match status" value="1"/>
</dbReference>
<keyword evidence="5" id="KW-0804">Transcription</keyword>
<dbReference type="CDD" id="cd22918">
    <property type="entry name" value="HFD_TAF8"/>
    <property type="match status" value="1"/>
</dbReference>
<dbReference type="PANTHER" id="PTHR46469:SF1">
    <property type="entry name" value="TRANSCRIPTION INITIATION FACTOR TFIID SUBUNIT 8"/>
    <property type="match status" value="1"/>
</dbReference>
<dbReference type="InterPro" id="IPR037818">
    <property type="entry name" value="TAF8"/>
</dbReference>
<dbReference type="SMART" id="SM00576">
    <property type="entry name" value="BTP"/>
    <property type="match status" value="1"/>
</dbReference>
<dbReference type="InterPro" id="IPR009072">
    <property type="entry name" value="Histone-fold"/>
</dbReference>
<dbReference type="SUPFAM" id="SSF47113">
    <property type="entry name" value="Histone-fold"/>
    <property type="match status" value="1"/>
</dbReference>
<evidence type="ECO:0000313" key="9">
    <source>
        <dbReference type="EMBL" id="JAT05129.1"/>
    </source>
</evidence>
<keyword evidence="6" id="KW-0539">Nucleus</keyword>
<dbReference type="Gene3D" id="1.10.20.10">
    <property type="entry name" value="Histone, subunit A"/>
    <property type="match status" value="1"/>
</dbReference>
<dbReference type="CDD" id="cd08049">
    <property type="entry name" value="TAF8"/>
    <property type="match status" value="1"/>
</dbReference>
<proteinExistence type="inferred from homology"/>